<dbReference type="InterPro" id="IPR047740">
    <property type="entry name" value="SMEK_dom"/>
</dbReference>
<dbReference type="EMBL" id="SIRS01000007">
    <property type="protein sequence ID" value="TBN13191.1"/>
    <property type="molecule type" value="Genomic_DNA"/>
</dbReference>
<dbReference type="Pfam" id="PF21941">
    <property type="entry name" value="SMEK_N"/>
    <property type="match status" value="1"/>
</dbReference>
<gene>
    <name evidence="2" type="ORF">EYD46_17000</name>
</gene>
<proteinExistence type="predicted"/>
<evidence type="ECO:0000313" key="2">
    <source>
        <dbReference type="EMBL" id="TBN13191.1"/>
    </source>
</evidence>
<comment type="caution">
    <text evidence="2">The sequence shown here is derived from an EMBL/GenBank/DDBJ whole genome shotgun (WGS) entry which is preliminary data.</text>
</comment>
<evidence type="ECO:0000313" key="3">
    <source>
        <dbReference type="Proteomes" id="UP000292372"/>
    </source>
</evidence>
<dbReference type="OrthoDB" id="9779761at2"/>
<reference evidence="2 3" key="1">
    <citation type="journal article" date="2015" name="Int. J. Syst. Evol. Microbiol.">
        <title>Hyunsoonleella pacifica sp. nov., isolated from seawater of South Pacific Gyre.</title>
        <authorList>
            <person name="Gao X."/>
            <person name="Zhang Z."/>
            <person name="Dai X."/>
            <person name="Zhang X.H."/>
        </authorList>
    </citation>
    <scope>NUCLEOTIDE SEQUENCE [LARGE SCALE GENOMIC DNA]</scope>
    <source>
        <strain evidence="2 3">SW033</strain>
    </source>
</reference>
<name>A0A4Q9FJT2_9FLAO</name>
<feature type="domain" description="SMEK" evidence="1">
    <location>
        <begin position="13"/>
        <end position="152"/>
    </location>
</feature>
<protein>
    <recommendedName>
        <fullName evidence="1">SMEK domain-containing protein</fullName>
    </recommendedName>
</protein>
<organism evidence="2 3">
    <name type="scientific">Hyunsoonleella pacifica</name>
    <dbReference type="NCBI Taxonomy" id="1080224"/>
    <lineage>
        <taxon>Bacteria</taxon>
        <taxon>Pseudomonadati</taxon>
        <taxon>Bacteroidota</taxon>
        <taxon>Flavobacteriia</taxon>
        <taxon>Flavobacteriales</taxon>
        <taxon>Flavobacteriaceae</taxon>
    </lineage>
</organism>
<dbReference type="SUPFAM" id="SSF52540">
    <property type="entry name" value="P-loop containing nucleoside triphosphate hydrolases"/>
    <property type="match status" value="1"/>
</dbReference>
<dbReference type="RefSeq" id="WP_130938364.1">
    <property type="nucleotide sequence ID" value="NZ_BMEE01000007.1"/>
</dbReference>
<evidence type="ECO:0000259" key="1">
    <source>
        <dbReference type="Pfam" id="PF21941"/>
    </source>
</evidence>
<keyword evidence="3" id="KW-1185">Reference proteome</keyword>
<dbReference type="AlphaFoldDB" id="A0A4Q9FJT2"/>
<dbReference type="InterPro" id="IPR027417">
    <property type="entry name" value="P-loop_NTPase"/>
</dbReference>
<accession>A0A4Q9FJT2</accession>
<dbReference type="NCBIfam" id="NF033859">
    <property type="entry name" value="SMEK_N"/>
    <property type="match status" value="1"/>
</dbReference>
<dbReference type="Proteomes" id="UP000292372">
    <property type="component" value="Unassembled WGS sequence"/>
</dbReference>
<sequence>MLYKSQNILSDILFALSLITTDVKYGTKLKFNDKAEACEGIFARILSIIFDKGFTNCNLIKQDYPAIDLHSDSIAFQVSAQDNSTKIKDSINLFKKNIDLGKYDRKYSKIKFLIISHKEKFGPKTFENFDTYNLFSPNEDVYFSANLGKQIKALNPAKQSELRDFLWFELNLESDVYDNRFNEIQSVPSYLENTSNDIKARTTQVDFDQNLLYYSEKEEKSILDFANTINFENKLSYLITGHPTTGKTTVALKICDYLQNQIGIVPFYLQLKTNTSYSTLLKDLKAINGLPTVLIIDDIHLDFELANRLIKENSKFKNIVFLFVSRHISTDFRKTFELDDVFETLRSNCLSLERNNSKDFQRDKILGVVAKRSDFLLKQNYNPRQGGILHLEHISKNNLLKLKLLLNNWCKADDVLSNIDEEIIHKDLFNKFLKKYPKEEILEIIKYSCLYSFNIPFEKVDPIIELTTEREGLFYTQDVELKSLFMQPSFCDLLIDSYLFLNQRVFKTEFNKDKNLFKFKNIKQYIEEIKIEQYPEIIIEIFLNVGSAENYDILRLLFNDSKSKLALFNYFKSSENANSTQLKKIIQIVKIFAKSNLNEIINGLIINNKNINQILLRENTGLFVLSYIHYSISPINRLLKSKLYETFNDETLRKLIDSSANHKVTLAIQNINDSKIRKRITDLISQQKWEEIIKETSFDLIGNSLTELRKLSPKNVKPIFASLDPILLADSVKWVDFYKLTKTLSELKTFEKYETNSKAKVILNRIEKWKIVESLKYAKIQQISQGFAQLAKIDNLFLQDLLENYSAELLFEKLNEIKFLDEYSLMLININKASKTTSLKILKLIEQNHSFKERFNSKGIKGREIPAILNCLRKLGANSYCSKLIEDSNKDIIEGRVLSSLPEVSVRIIKSIKPINEHLADKILSTFLELDLITKLDNKNYKLSQVSDFLVNFSHCDEKLCSDFFEKINNLIFIKKSLKSNVSFAEICTFLSNVKNCNIAKTRDIYSNIYAHNVFHKKAREIQPRVFVNSLHQLNSVDNRFTVRFINSYVNQKNINKELIFKTIKEVNKDFGIKLN</sequence>
<dbReference type="Gene3D" id="3.40.50.300">
    <property type="entry name" value="P-loop containing nucleotide triphosphate hydrolases"/>
    <property type="match status" value="1"/>
</dbReference>